<dbReference type="Proteomes" id="UP000436088">
    <property type="component" value="Unassembled WGS sequence"/>
</dbReference>
<dbReference type="Gene3D" id="2.40.70.10">
    <property type="entry name" value="Acid Proteases"/>
    <property type="match status" value="1"/>
</dbReference>
<dbReference type="InterPro" id="IPR041577">
    <property type="entry name" value="RT_RNaseH_2"/>
</dbReference>
<reference evidence="4" key="1">
    <citation type="submission" date="2019-09" db="EMBL/GenBank/DDBJ databases">
        <title>Draft genome information of white flower Hibiscus syriacus.</title>
        <authorList>
            <person name="Kim Y.-M."/>
        </authorList>
    </citation>
    <scope>NUCLEOTIDE SEQUENCE [LARGE SCALE GENOMIC DNA]</scope>
    <source>
        <strain evidence="4">YM2019G1</strain>
    </source>
</reference>
<dbReference type="GO" id="GO:0005840">
    <property type="term" value="C:ribosome"/>
    <property type="evidence" value="ECO:0007669"/>
    <property type="project" value="UniProtKB-KW"/>
</dbReference>
<evidence type="ECO:0000259" key="3">
    <source>
        <dbReference type="Pfam" id="PF24626"/>
    </source>
</evidence>
<gene>
    <name evidence="4" type="ORF">F3Y22_tig00113724pilonHSYRG00075</name>
</gene>
<dbReference type="InterPro" id="IPR043502">
    <property type="entry name" value="DNA/RNA_pol_sf"/>
</dbReference>
<dbReference type="Pfam" id="PF24626">
    <property type="entry name" value="SH3_Tf2-1"/>
    <property type="match status" value="1"/>
</dbReference>
<feature type="region of interest" description="Disordered" evidence="1">
    <location>
        <begin position="209"/>
        <end position="236"/>
    </location>
</feature>
<organism evidence="4 5">
    <name type="scientific">Hibiscus syriacus</name>
    <name type="common">Rose of Sharon</name>
    <dbReference type="NCBI Taxonomy" id="106335"/>
    <lineage>
        <taxon>Eukaryota</taxon>
        <taxon>Viridiplantae</taxon>
        <taxon>Streptophyta</taxon>
        <taxon>Embryophyta</taxon>
        <taxon>Tracheophyta</taxon>
        <taxon>Spermatophyta</taxon>
        <taxon>Magnoliopsida</taxon>
        <taxon>eudicotyledons</taxon>
        <taxon>Gunneridae</taxon>
        <taxon>Pentapetalae</taxon>
        <taxon>rosids</taxon>
        <taxon>malvids</taxon>
        <taxon>Malvales</taxon>
        <taxon>Malvaceae</taxon>
        <taxon>Malvoideae</taxon>
        <taxon>Hibiscus</taxon>
    </lineage>
</organism>
<dbReference type="EMBL" id="VEPZ02001719">
    <property type="protein sequence ID" value="KAE8661723.1"/>
    <property type="molecule type" value="Genomic_DNA"/>
</dbReference>
<evidence type="ECO:0000256" key="1">
    <source>
        <dbReference type="SAM" id="MobiDB-lite"/>
    </source>
</evidence>
<keyword evidence="4" id="KW-0689">Ribosomal protein</keyword>
<evidence type="ECO:0000313" key="4">
    <source>
        <dbReference type="EMBL" id="KAE8661723.1"/>
    </source>
</evidence>
<dbReference type="PANTHER" id="PTHR46148:SF44">
    <property type="entry name" value="GAG-POL POLYPROTEIN"/>
    <property type="match status" value="1"/>
</dbReference>
<dbReference type="InterPro" id="IPR056924">
    <property type="entry name" value="SH3_Tf2-1"/>
</dbReference>
<dbReference type="Gene3D" id="3.10.10.10">
    <property type="entry name" value="HIV Type 1 Reverse Transcriptase, subunit A, domain 1"/>
    <property type="match status" value="1"/>
</dbReference>
<proteinExistence type="predicted"/>
<dbReference type="InterPro" id="IPR021109">
    <property type="entry name" value="Peptidase_aspartic_dom_sf"/>
</dbReference>
<protein>
    <submittedName>
        <fullName evidence="4">Ribosomal protein S8 family protein isoform 1</fullName>
    </submittedName>
</protein>
<name>A0A6A2WN20_HIBSY</name>
<feature type="compositionally biased region" description="Low complexity" evidence="1">
    <location>
        <begin position="221"/>
        <end position="231"/>
    </location>
</feature>
<dbReference type="CDD" id="cd00303">
    <property type="entry name" value="retropepsin_like"/>
    <property type="match status" value="1"/>
</dbReference>
<dbReference type="AlphaFoldDB" id="A0A6A2WN20"/>
<evidence type="ECO:0000259" key="2">
    <source>
        <dbReference type="Pfam" id="PF17919"/>
    </source>
</evidence>
<dbReference type="SUPFAM" id="SSF56672">
    <property type="entry name" value="DNA/RNA polymerases"/>
    <property type="match status" value="1"/>
</dbReference>
<dbReference type="Pfam" id="PF17919">
    <property type="entry name" value="RT_RNaseH_2"/>
    <property type="match status" value="1"/>
</dbReference>
<dbReference type="Pfam" id="PF08284">
    <property type="entry name" value="RVP_2"/>
    <property type="match status" value="1"/>
</dbReference>
<evidence type="ECO:0000313" key="5">
    <source>
        <dbReference type="Proteomes" id="UP000436088"/>
    </source>
</evidence>
<dbReference type="PANTHER" id="PTHR46148">
    <property type="entry name" value="CHROMO DOMAIN-CONTAINING PROTEIN"/>
    <property type="match status" value="1"/>
</dbReference>
<keyword evidence="5" id="KW-1185">Reference proteome</keyword>
<feature type="domain" description="Reverse transcriptase/retrotransposon-derived protein RNase H-like" evidence="2">
    <location>
        <begin position="474"/>
        <end position="521"/>
    </location>
</feature>
<accession>A0A6A2WN20</accession>
<sequence>MTSPLKAVIHPPWPDRVKIRHPLECPLSDQDVFFRTLDAVLARFQPSVTSTPRINIVKELKGLGAPEFRARWSGFLAERASKDLVDQRYIKNDSNQLTWSLFLEEFKHKYIGDQFIRQMKEGCLRVVCRVITSSFKRDAYCVELSSFQEVVNHANALERAQNERGSNQMRGRQNSQWDLGAERSNLSQVRQCSHCGKNHSGISRMILEPTLNRGSGRGRGRSQSESSTSQEIHSTARVYNLKTSEDRDDPEIITETTSSEVLVTNPLGLSARGNMVCRGCPIRIQGIKFPVNLMELPFDEFEVILGMDWLYRYYANVDYRLKRVTLRSLEGIEVVVFSEEWNPLANVISMMSAKKLLLQGCQGFIASKEKGIEEIPIVREFSDVFPAELPGLPPDREVELHIEVMSGTVPITMAPYRMAPKELQELKIQLQELLDKGFMRPSVSPWGAPVLFFKKKDGSMRLCIDYRQLNKNLECQESFERLKKILTEALVLVQPESGKNFVVYSDVSHNGLGCVLMQEERVEFKTEEMGRIFKGLRCSDRFPSGKANVVADALSRKTFSTLRAMDTKLSLREDGAICAELTLKPSWLERIKELQARDEKCSKKLQQIKNEEQVKAEYQVPSGLLQPISIPQWKWDNVTMDFITGLPLTPNKRDLIWVIIDRFTNSAHFIPIEILDLPHGFGNHYIERWELELVLSSSKDHGKDTCHLPSLHITTDKEVLGPELIQELKEKVQAIQNNLNTAADRQKSYTDLKRKVFEFQVEDKVFLKVSPWKKVLRFKRKGKLSPRFIGPYEIVKRVGPVVYQLALPPEMEKIHDVFHVSMLRKYRSDPSHIVTPEEIKIQPDLTYEEEPVRILAHEIKQLRNKTIPLVKVLWMNHKVPRIGKNRNRSGKKSNTTRRSDQKLIFGSSTGWGVIWRSSMEVALNLALGVAYYLPHPYPIAYENRVLLWWWCCECLAAFYQGYVGACLVNQNGIILGIGYNGFPRGCSDDQLPWAKMSKYRDPLET</sequence>
<keyword evidence="4" id="KW-0687">Ribonucleoprotein</keyword>
<feature type="domain" description="Tf2-1-like SH3-like" evidence="3">
    <location>
        <begin position="763"/>
        <end position="827"/>
    </location>
</feature>
<comment type="caution">
    <text evidence="4">The sequence shown here is derived from an EMBL/GenBank/DDBJ whole genome shotgun (WGS) entry which is preliminary data.</text>
</comment>
<dbReference type="Gene3D" id="3.40.140.10">
    <property type="entry name" value="Cytidine Deaminase, domain 2"/>
    <property type="match status" value="1"/>
</dbReference>